<protein>
    <submittedName>
        <fullName evidence="1">Uncharacterized protein</fullName>
    </submittedName>
</protein>
<dbReference type="EMBL" id="CAUOFW020006747">
    <property type="protein sequence ID" value="CAK9176108.1"/>
    <property type="molecule type" value="Genomic_DNA"/>
</dbReference>
<evidence type="ECO:0000313" key="1">
    <source>
        <dbReference type="EMBL" id="CAK9176108.1"/>
    </source>
</evidence>
<dbReference type="PANTHER" id="PTHR13793">
    <property type="entry name" value="PHD FINGER PROTEINS"/>
    <property type="match status" value="1"/>
</dbReference>
<evidence type="ECO:0000313" key="2">
    <source>
        <dbReference type="Proteomes" id="UP001642360"/>
    </source>
</evidence>
<dbReference type="PANTHER" id="PTHR13793:SF107">
    <property type="entry name" value="BROMODOMAIN-CONTAINING PROTEIN HOMOLOG"/>
    <property type="match status" value="1"/>
</dbReference>
<proteinExistence type="predicted"/>
<dbReference type="AlphaFoldDB" id="A0ABC8U2X5"/>
<organism evidence="1 2">
    <name type="scientific">Ilex paraguariensis</name>
    <name type="common">yerba mate</name>
    <dbReference type="NCBI Taxonomy" id="185542"/>
    <lineage>
        <taxon>Eukaryota</taxon>
        <taxon>Viridiplantae</taxon>
        <taxon>Streptophyta</taxon>
        <taxon>Embryophyta</taxon>
        <taxon>Tracheophyta</taxon>
        <taxon>Spermatophyta</taxon>
        <taxon>Magnoliopsida</taxon>
        <taxon>eudicotyledons</taxon>
        <taxon>Gunneridae</taxon>
        <taxon>Pentapetalae</taxon>
        <taxon>asterids</taxon>
        <taxon>campanulids</taxon>
        <taxon>Aquifoliales</taxon>
        <taxon>Aquifoliaceae</taxon>
        <taxon>Ilex</taxon>
    </lineage>
</organism>
<keyword evidence="2" id="KW-1185">Reference proteome</keyword>
<dbReference type="InterPro" id="IPR050701">
    <property type="entry name" value="Histone_Mod_Regulator"/>
</dbReference>
<gene>
    <name evidence="1" type="ORF">ILEXP_LOCUS45945</name>
</gene>
<dbReference type="Proteomes" id="UP001642360">
    <property type="component" value="Unassembled WGS sequence"/>
</dbReference>
<sequence length="96" mass="11323">MAGQWSLLTCFCCQWMPEVYVEDTRTMEPIVNLEGMKETRKKLICYLCKVKWGACVRCCDGMFCCLFYTTLHFCWMVHQDSILVIEVNCYLTLCCF</sequence>
<name>A0ABC8U2X5_9AQUA</name>
<dbReference type="Pfam" id="PF13771">
    <property type="entry name" value="zf-HC5HC2H"/>
    <property type="match status" value="1"/>
</dbReference>
<reference evidence="1 2" key="1">
    <citation type="submission" date="2024-02" db="EMBL/GenBank/DDBJ databases">
        <authorList>
            <person name="Vignale AGUSTIN F."/>
            <person name="Sosa J E."/>
            <person name="Modenutti C."/>
        </authorList>
    </citation>
    <scope>NUCLEOTIDE SEQUENCE [LARGE SCALE GENOMIC DNA]</scope>
</reference>
<comment type="caution">
    <text evidence="1">The sequence shown here is derived from an EMBL/GenBank/DDBJ whole genome shotgun (WGS) entry which is preliminary data.</text>
</comment>
<accession>A0ABC8U2X5</accession>